<evidence type="ECO:0000313" key="16">
    <source>
        <dbReference type="EMBL" id="RDC41899.1"/>
    </source>
</evidence>
<evidence type="ECO:0000256" key="13">
    <source>
        <dbReference type="ARBA" id="ARBA00055042"/>
    </source>
</evidence>
<dbReference type="InterPro" id="IPR014729">
    <property type="entry name" value="Rossmann-like_a/b/a_fold"/>
</dbReference>
<dbReference type="Pfam" id="PF02569">
    <property type="entry name" value="Pantoate_ligase"/>
    <property type="match status" value="1"/>
</dbReference>
<evidence type="ECO:0000256" key="3">
    <source>
        <dbReference type="ARBA" id="ARBA00009256"/>
    </source>
</evidence>
<evidence type="ECO:0000256" key="1">
    <source>
        <dbReference type="ARBA" id="ARBA00004496"/>
    </source>
</evidence>
<keyword evidence="9 15" id="KW-0547">Nucleotide-binding</keyword>
<comment type="caution">
    <text evidence="16">The sequence shown here is derived from an EMBL/GenBank/DDBJ whole genome shotgun (WGS) entry which is preliminary data.</text>
</comment>
<dbReference type="EC" id="6.3.2.1" evidence="4 15"/>
<evidence type="ECO:0000256" key="9">
    <source>
        <dbReference type="ARBA" id="ARBA00022741"/>
    </source>
</evidence>
<feature type="binding site" evidence="15">
    <location>
        <begin position="184"/>
        <end position="187"/>
    </location>
    <ligand>
        <name>ATP</name>
        <dbReference type="ChEBI" id="CHEBI:30616"/>
    </ligand>
</feature>
<dbReference type="Gene3D" id="3.40.50.620">
    <property type="entry name" value="HUPs"/>
    <property type="match status" value="1"/>
</dbReference>
<sequence>MEIIRTVADMKARAAAWKAEGLSIGLVPTMGSLHEGHESLMDAARAASDRVVVSVFVNPIQFGPGEDYEAYPRDLERDARICERHGVDVVFHPEVDDMYAPAHNTFVVMETLTDSLCGASRPGHFRGVCTVVTKLFNIVQPHRAFFGQKDAQQLAIIKRMVADLNMNVTVVGCPIVREADGLAKSSRNAYLSAEERQAALVLSRAIFAGKAAVEAGERDAAALKALMGGIIEAEPLARIDYVEVVDGVTMQPTDAIGAMALVAMAVYIGSTRLIDNFLYEEGE</sequence>
<evidence type="ECO:0000256" key="11">
    <source>
        <dbReference type="ARBA" id="ARBA00032806"/>
    </source>
</evidence>
<feature type="binding site" evidence="15">
    <location>
        <position position="61"/>
    </location>
    <ligand>
        <name>(R)-pantoate</name>
        <dbReference type="ChEBI" id="CHEBI:15980"/>
    </ligand>
</feature>
<evidence type="ECO:0000256" key="8">
    <source>
        <dbReference type="ARBA" id="ARBA00022655"/>
    </source>
</evidence>
<comment type="subcellular location">
    <subcellularLocation>
        <location evidence="1 15">Cytoplasm</location>
    </subcellularLocation>
</comment>
<dbReference type="GO" id="GO:0015940">
    <property type="term" value="P:pantothenate biosynthetic process"/>
    <property type="evidence" value="ECO:0007669"/>
    <property type="project" value="UniProtKB-UniRule"/>
</dbReference>
<evidence type="ECO:0000256" key="4">
    <source>
        <dbReference type="ARBA" id="ARBA00012219"/>
    </source>
</evidence>
<comment type="catalytic activity">
    <reaction evidence="12 15">
        <text>(R)-pantoate + beta-alanine + ATP = (R)-pantothenate + AMP + diphosphate + H(+)</text>
        <dbReference type="Rhea" id="RHEA:10912"/>
        <dbReference type="ChEBI" id="CHEBI:15378"/>
        <dbReference type="ChEBI" id="CHEBI:15980"/>
        <dbReference type="ChEBI" id="CHEBI:29032"/>
        <dbReference type="ChEBI" id="CHEBI:30616"/>
        <dbReference type="ChEBI" id="CHEBI:33019"/>
        <dbReference type="ChEBI" id="CHEBI:57966"/>
        <dbReference type="ChEBI" id="CHEBI:456215"/>
        <dbReference type="EC" id="6.3.2.1"/>
    </reaction>
</comment>
<dbReference type="AlphaFoldDB" id="A0A369NXY1"/>
<dbReference type="PANTHER" id="PTHR21299">
    <property type="entry name" value="CYTIDYLATE KINASE/PANTOATE-BETA-ALANINE LIGASE"/>
    <property type="match status" value="1"/>
</dbReference>
<keyword evidence="10 15" id="KW-0067">ATP-binding</keyword>
<evidence type="ECO:0000256" key="2">
    <source>
        <dbReference type="ARBA" id="ARBA00004990"/>
    </source>
</evidence>
<dbReference type="Proteomes" id="UP000253805">
    <property type="component" value="Unassembled WGS sequence"/>
</dbReference>
<proteinExistence type="inferred from homology"/>
<feature type="active site" description="Proton donor" evidence="15">
    <location>
        <position position="37"/>
    </location>
</feature>
<dbReference type="PANTHER" id="PTHR21299:SF1">
    <property type="entry name" value="PANTOATE--BETA-ALANINE LIGASE"/>
    <property type="match status" value="1"/>
</dbReference>
<protein>
    <recommendedName>
        <fullName evidence="5 15">Pantothenate synthetase</fullName>
        <shortName evidence="15">PS</shortName>
        <ecNumber evidence="4 15">6.3.2.1</ecNumber>
    </recommendedName>
    <alternativeName>
        <fullName evidence="14 15">Pantoate--beta-alanine ligase</fullName>
    </alternativeName>
    <alternativeName>
        <fullName evidence="11 15">Pantoate-activating enzyme</fullName>
    </alternativeName>
</protein>
<comment type="function">
    <text evidence="13 15">Catalyzes the condensation of pantoate with beta-alanine in an ATP-dependent reaction via a pantoyl-adenylate intermediate.</text>
</comment>
<feature type="binding site" evidence="15">
    <location>
        <position position="153"/>
    </location>
    <ligand>
        <name>(R)-pantoate</name>
        <dbReference type="ChEBI" id="CHEBI:15980"/>
    </ligand>
</feature>
<evidence type="ECO:0000256" key="7">
    <source>
        <dbReference type="ARBA" id="ARBA00022598"/>
    </source>
</evidence>
<dbReference type="EMBL" id="PPUT01000038">
    <property type="protein sequence ID" value="RDC41899.1"/>
    <property type="molecule type" value="Genomic_DNA"/>
</dbReference>
<dbReference type="HAMAP" id="MF_00158">
    <property type="entry name" value="PanC"/>
    <property type="match status" value="1"/>
</dbReference>
<feature type="binding site" evidence="15">
    <location>
        <position position="176"/>
    </location>
    <ligand>
        <name>ATP</name>
        <dbReference type="ChEBI" id="CHEBI:30616"/>
    </ligand>
</feature>
<comment type="miscellaneous">
    <text evidence="15">The reaction proceeds by a bi uni uni bi ping pong mechanism.</text>
</comment>
<dbReference type="InterPro" id="IPR042176">
    <property type="entry name" value="Pantoate_ligase_C"/>
</dbReference>
<feature type="binding site" evidence="15">
    <location>
        <position position="61"/>
    </location>
    <ligand>
        <name>beta-alanine</name>
        <dbReference type="ChEBI" id="CHEBI:57966"/>
    </ligand>
</feature>
<dbReference type="UniPathway" id="UPA00028">
    <property type="reaction ID" value="UER00005"/>
</dbReference>
<dbReference type="FunFam" id="3.40.50.620:FF:000114">
    <property type="entry name" value="Pantothenate synthetase"/>
    <property type="match status" value="1"/>
</dbReference>
<dbReference type="RefSeq" id="WP_114549692.1">
    <property type="nucleotide sequence ID" value="NZ_DBGDPA010000057.1"/>
</dbReference>
<evidence type="ECO:0000313" key="17">
    <source>
        <dbReference type="Proteomes" id="UP000253805"/>
    </source>
</evidence>
<dbReference type="SUPFAM" id="SSF52374">
    <property type="entry name" value="Nucleotidylyl transferase"/>
    <property type="match status" value="1"/>
</dbReference>
<comment type="similarity">
    <text evidence="3 15">Belongs to the pantothenate synthetase family.</text>
</comment>
<feature type="binding site" evidence="15">
    <location>
        <begin position="147"/>
        <end position="150"/>
    </location>
    <ligand>
        <name>ATP</name>
        <dbReference type="ChEBI" id="CHEBI:30616"/>
    </ligand>
</feature>
<evidence type="ECO:0000256" key="6">
    <source>
        <dbReference type="ARBA" id="ARBA00022490"/>
    </source>
</evidence>
<dbReference type="GO" id="GO:0005524">
    <property type="term" value="F:ATP binding"/>
    <property type="evidence" value="ECO:0007669"/>
    <property type="project" value="UniProtKB-KW"/>
</dbReference>
<dbReference type="NCBIfam" id="TIGR00018">
    <property type="entry name" value="panC"/>
    <property type="match status" value="1"/>
</dbReference>
<dbReference type="GO" id="GO:0005829">
    <property type="term" value="C:cytosol"/>
    <property type="evidence" value="ECO:0007669"/>
    <property type="project" value="TreeGrafter"/>
</dbReference>
<organism evidence="16 17">
    <name type="scientific">Adlercreutzia equolifaciens subsp. celatus</name>
    <dbReference type="NCBI Taxonomy" id="394340"/>
    <lineage>
        <taxon>Bacteria</taxon>
        <taxon>Bacillati</taxon>
        <taxon>Actinomycetota</taxon>
        <taxon>Coriobacteriia</taxon>
        <taxon>Eggerthellales</taxon>
        <taxon>Eggerthellaceae</taxon>
        <taxon>Adlercreutzia</taxon>
    </lineage>
</organism>
<dbReference type="CDD" id="cd00560">
    <property type="entry name" value="PanC"/>
    <property type="match status" value="1"/>
</dbReference>
<comment type="pathway">
    <text evidence="2 15">Cofactor biosynthesis; (R)-pantothenate biosynthesis; (R)-pantothenate from (R)-pantoate and beta-alanine: step 1/1.</text>
</comment>
<keyword evidence="6 15" id="KW-0963">Cytoplasm</keyword>
<name>A0A369NXY1_9ACTN</name>
<feature type="binding site" evidence="15">
    <location>
        <begin position="30"/>
        <end position="37"/>
    </location>
    <ligand>
        <name>ATP</name>
        <dbReference type="ChEBI" id="CHEBI:30616"/>
    </ligand>
</feature>
<accession>A0A369NXY1</accession>
<dbReference type="GO" id="GO:0004592">
    <property type="term" value="F:pantoate-beta-alanine ligase activity"/>
    <property type="evidence" value="ECO:0007669"/>
    <property type="project" value="UniProtKB-UniRule"/>
</dbReference>
<dbReference type="FunFam" id="3.30.1300.10:FF:000001">
    <property type="entry name" value="Pantothenate synthetase"/>
    <property type="match status" value="1"/>
</dbReference>
<comment type="subunit">
    <text evidence="15">Homodimer.</text>
</comment>
<keyword evidence="7 15" id="KW-0436">Ligase</keyword>
<evidence type="ECO:0000256" key="5">
    <source>
        <dbReference type="ARBA" id="ARBA00014155"/>
    </source>
</evidence>
<evidence type="ECO:0000256" key="10">
    <source>
        <dbReference type="ARBA" id="ARBA00022840"/>
    </source>
</evidence>
<reference evidence="16 17" key="1">
    <citation type="journal article" date="2018" name="Elife">
        <title>Discovery and characterization of a prevalent human gut bacterial enzyme sufficient for the inactivation of a family of plant toxins.</title>
        <authorList>
            <person name="Koppel N."/>
            <person name="Bisanz J.E."/>
            <person name="Pandelia M.E."/>
            <person name="Turnbaugh P.J."/>
            <person name="Balskus E.P."/>
        </authorList>
    </citation>
    <scope>NUCLEOTIDE SEQUENCE [LARGE SCALE GENOMIC DNA]</scope>
    <source>
        <strain evidence="16 17">OB21 GAM 11</strain>
    </source>
</reference>
<keyword evidence="8 15" id="KW-0566">Pantothenate biosynthesis</keyword>
<evidence type="ECO:0000256" key="14">
    <source>
        <dbReference type="ARBA" id="ARBA00077433"/>
    </source>
</evidence>
<gene>
    <name evidence="15" type="primary">panC</name>
    <name evidence="16" type="ORF">C1850_10855</name>
</gene>
<evidence type="ECO:0000256" key="12">
    <source>
        <dbReference type="ARBA" id="ARBA00048258"/>
    </source>
</evidence>
<evidence type="ECO:0000256" key="15">
    <source>
        <dbReference type="HAMAP-Rule" id="MF_00158"/>
    </source>
</evidence>
<dbReference type="InterPro" id="IPR003721">
    <property type="entry name" value="Pantoate_ligase"/>
</dbReference>
<dbReference type="Gene3D" id="3.30.1300.10">
    <property type="entry name" value="Pantoate-beta-alanine ligase, C-terminal domain"/>
    <property type="match status" value="1"/>
</dbReference>